<evidence type="ECO:0000259" key="8">
    <source>
        <dbReference type="Pfam" id="PF00266"/>
    </source>
</evidence>
<feature type="domain" description="Aminotransferase class V" evidence="8">
    <location>
        <begin position="67"/>
        <end position="341"/>
    </location>
</feature>
<dbReference type="Gene3D" id="3.90.1150.10">
    <property type="entry name" value="Aspartate Aminotransferase, domain 1"/>
    <property type="match status" value="1"/>
</dbReference>
<dbReference type="PROSITE" id="PS00595">
    <property type="entry name" value="AA_TRANSFER_CLASS_5"/>
    <property type="match status" value="1"/>
</dbReference>
<dbReference type="GO" id="GO:0050281">
    <property type="term" value="F:L-serine-glyoxylate transaminase activity"/>
    <property type="evidence" value="ECO:0007669"/>
    <property type="project" value="UniProtKB-EC"/>
</dbReference>
<dbReference type="EMBL" id="JBEPMM010000017">
    <property type="protein sequence ID" value="MET3694674.1"/>
    <property type="molecule type" value="Genomic_DNA"/>
</dbReference>
<dbReference type="Gene3D" id="3.40.640.10">
    <property type="entry name" value="Type I PLP-dependent aspartate aminotransferase-like (Major domain)"/>
    <property type="match status" value="1"/>
</dbReference>
<dbReference type="PANTHER" id="PTHR21152:SF24">
    <property type="entry name" value="ALANINE--GLYOXYLATE AMINOTRANSFERASE 1"/>
    <property type="match status" value="1"/>
</dbReference>
<keyword evidence="5" id="KW-0663">Pyridoxal phosphate</keyword>
<dbReference type="InterPro" id="IPR000192">
    <property type="entry name" value="Aminotrans_V_dom"/>
</dbReference>
<evidence type="ECO:0000256" key="3">
    <source>
        <dbReference type="ARBA" id="ARBA00022576"/>
    </source>
</evidence>
<dbReference type="SUPFAM" id="SSF53383">
    <property type="entry name" value="PLP-dependent transferases"/>
    <property type="match status" value="1"/>
</dbReference>
<dbReference type="Proteomes" id="UP001549145">
    <property type="component" value="Unassembled WGS sequence"/>
</dbReference>
<organism evidence="9 10">
    <name type="scientific">Methylobacterium goesingense</name>
    <dbReference type="NCBI Taxonomy" id="243690"/>
    <lineage>
        <taxon>Bacteria</taxon>
        <taxon>Pseudomonadati</taxon>
        <taxon>Pseudomonadota</taxon>
        <taxon>Alphaproteobacteria</taxon>
        <taxon>Hyphomicrobiales</taxon>
        <taxon>Methylobacteriaceae</taxon>
        <taxon>Methylobacterium</taxon>
    </lineage>
</organism>
<dbReference type="InterPro" id="IPR024169">
    <property type="entry name" value="SP_NH2Trfase/AEP_transaminase"/>
</dbReference>
<keyword evidence="4 9" id="KW-0808">Transferase</keyword>
<comment type="similarity">
    <text evidence="2 6">Belongs to the class-V pyridoxal-phosphate-dependent aminotransferase family.</text>
</comment>
<dbReference type="EC" id="2.6.1.51" evidence="9"/>
<accession>A0ABV2L9Z6</accession>
<gene>
    <name evidence="9" type="ORF">ABID43_004237</name>
</gene>
<comment type="caution">
    <text evidence="9">The sequence shown here is derived from an EMBL/GenBank/DDBJ whole genome shotgun (WGS) entry which is preliminary data.</text>
</comment>
<keyword evidence="10" id="KW-1185">Reference proteome</keyword>
<protein>
    <submittedName>
        <fullName evidence="9">Alanine-glyoxylate transaminase/serine-glyoxylate transaminase/serine-pyruvate transaminase</fullName>
        <ecNumber evidence="9">2.6.1.44</ecNumber>
        <ecNumber evidence="9">2.6.1.45</ecNumber>
        <ecNumber evidence="9">2.6.1.51</ecNumber>
    </submittedName>
</protein>
<dbReference type="GO" id="GO:0008453">
    <property type="term" value="F:alanine-glyoxylate transaminase activity"/>
    <property type="evidence" value="ECO:0007669"/>
    <property type="project" value="UniProtKB-EC"/>
</dbReference>
<evidence type="ECO:0000256" key="7">
    <source>
        <dbReference type="RuleBase" id="RU004504"/>
    </source>
</evidence>
<evidence type="ECO:0000313" key="9">
    <source>
        <dbReference type="EMBL" id="MET3694674.1"/>
    </source>
</evidence>
<dbReference type="EC" id="2.6.1.44" evidence="9"/>
<evidence type="ECO:0000256" key="4">
    <source>
        <dbReference type="ARBA" id="ARBA00022679"/>
    </source>
</evidence>
<sequence>MAATRRPGRNHLFVPGPTNIPDRVMRAMMVQSEDHRSVDFPALTKPLFQDTKAVYGSTEGTIFLFPASGTGIWESALSNTLSRGDKVLAARFGQFSHLWIDMAQRLGLEVVVQDEEWGTGANPERIGEALRADKNHEIKAVMVVHNETATGVTSDVGAVRKAIDAAGHPALLFVDGVSSIGSLPFKMDEWKVDCAIAGSQKGLMLPAGLGVICVSQKALKAADTSSGQNDRLAHVYFDWADHQKQNPAGYFPYTPSLPLLYGLREALACLNEEGLENVYHRHHVLGEATRQAVAAWGLKTCAKEPKWNSDTVTAILVPEGVDAAAIIKHAYVRYNLALGAGLSQVAGKVFRIGHVGDMNELSLLGAIAGAEMAMLDHGVKVQPGSGVAAASSYLRENPLAKA</sequence>
<evidence type="ECO:0000256" key="6">
    <source>
        <dbReference type="RuleBase" id="RU004075"/>
    </source>
</evidence>
<reference evidence="9 10" key="1">
    <citation type="submission" date="2024-06" db="EMBL/GenBank/DDBJ databases">
        <title>Genomic Encyclopedia of Type Strains, Phase IV (KMG-IV): sequencing the most valuable type-strain genomes for metagenomic binning, comparative biology and taxonomic classification.</title>
        <authorList>
            <person name="Goeker M."/>
        </authorList>
    </citation>
    <scope>NUCLEOTIDE SEQUENCE [LARGE SCALE GENOMIC DNA]</scope>
    <source>
        <strain evidence="9 10">DSM 21331</strain>
    </source>
</reference>
<keyword evidence="3 9" id="KW-0032">Aminotransferase</keyword>
<dbReference type="PIRSF" id="PIRSF000524">
    <property type="entry name" value="SPT"/>
    <property type="match status" value="1"/>
</dbReference>
<evidence type="ECO:0000256" key="2">
    <source>
        <dbReference type="ARBA" id="ARBA00009236"/>
    </source>
</evidence>
<dbReference type="EC" id="2.6.1.45" evidence="9"/>
<dbReference type="PANTHER" id="PTHR21152">
    <property type="entry name" value="AMINOTRANSFERASE CLASS V"/>
    <property type="match status" value="1"/>
</dbReference>
<comment type="cofactor">
    <cofactor evidence="1 7">
        <name>pyridoxal 5'-phosphate</name>
        <dbReference type="ChEBI" id="CHEBI:597326"/>
    </cofactor>
</comment>
<dbReference type="InterPro" id="IPR015421">
    <property type="entry name" value="PyrdxlP-dep_Trfase_major"/>
</dbReference>
<dbReference type="InterPro" id="IPR020578">
    <property type="entry name" value="Aminotrans_V_PyrdxlP_BS"/>
</dbReference>
<proteinExistence type="inferred from homology"/>
<dbReference type="InterPro" id="IPR015424">
    <property type="entry name" value="PyrdxlP-dep_Trfase"/>
</dbReference>
<evidence type="ECO:0000313" key="10">
    <source>
        <dbReference type="Proteomes" id="UP001549145"/>
    </source>
</evidence>
<evidence type="ECO:0000256" key="5">
    <source>
        <dbReference type="ARBA" id="ARBA00022898"/>
    </source>
</evidence>
<dbReference type="Pfam" id="PF00266">
    <property type="entry name" value="Aminotran_5"/>
    <property type="match status" value="1"/>
</dbReference>
<dbReference type="GO" id="GO:0004760">
    <property type="term" value="F:L-serine-pyruvate transaminase activity"/>
    <property type="evidence" value="ECO:0007669"/>
    <property type="project" value="UniProtKB-EC"/>
</dbReference>
<dbReference type="RefSeq" id="WP_238282824.1">
    <property type="nucleotide sequence ID" value="NZ_BPQL01000200.1"/>
</dbReference>
<evidence type="ECO:0000256" key="1">
    <source>
        <dbReference type="ARBA" id="ARBA00001933"/>
    </source>
</evidence>
<dbReference type="CDD" id="cd06451">
    <property type="entry name" value="AGAT_like"/>
    <property type="match status" value="1"/>
</dbReference>
<dbReference type="InterPro" id="IPR015422">
    <property type="entry name" value="PyrdxlP-dep_Trfase_small"/>
</dbReference>
<name>A0ABV2L9Z6_9HYPH</name>